<dbReference type="SUPFAM" id="SSF52518">
    <property type="entry name" value="Thiamin diphosphate-binding fold (THDP-binding)"/>
    <property type="match status" value="2"/>
</dbReference>
<proteinExistence type="predicted"/>
<dbReference type="InterPro" id="IPR002869">
    <property type="entry name" value="Pyrv_flavodox_OxRed_cen"/>
</dbReference>
<accession>A0AAQ1JTT2</accession>
<dbReference type="InterPro" id="IPR029061">
    <property type="entry name" value="THDP-binding"/>
</dbReference>
<dbReference type="GO" id="GO:0016903">
    <property type="term" value="F:oxidoreductase activity, acting on the aldehyde or oxo group of donors"/>
    <property type="evidence" value="ECO:0007669"/>
    <property type="project" value="InterPro"/>
</dbReference>
<dbReference type="CDD" id="cd02008">
    <property type="entry name" value="TPP_IOR_alpha"/>
    <property type="match status" value="1"/>
</dbReference>
<dbReference type="NCBIfam" id="NF009589">
    <property type="entry name" value="PRK13030.1"/>
    <property type="match status" value="1"/>
</dbReference>
<evidence type="ECO:0000313" key="4">
    <source>
        <dbReference type="Proteomes" id="UP000183529"/>
    </source>
</evidence>
<comment type="caution">
    <text evidence="3">The sequence shown here is derived from an EMBL/GenBank/DDBJ whole genome shotgun (WGS) entry which is preliminary data.</text>
</comment>
<dbReference type="EMBL" id="FNZM01000005">
    <property type="protein sequence ID" value="SEJ53343.1"/>
    <property type="molecule type" value="Genomic_DNA"/>
</dbReference>
<evidence type="ECO:0000313" key="3">
    <source>
        <dbReference type="EMBL" id="SEJ53343.1"/>
    </source>
</evidence>
<dbReference type="InterPro" id="IPR017896">
    <property type="entry name" value="4Fe4S_Fe-S-bd"/>
</dbReference>
<dbReference type="NCBIfam" id="NF009588">
    <property type="entry name" value="PRK13029.1"/>
    <property type="match status" value="1"/>
</dbReference>
<dbReference type="InterPro" id="IPR051457">
    <property type="entry name" value="2-oxoacid:Fd_oxidoreductase"/>
</dbReference>
<dbReference type="Pfam" id="PF01558">
    <property type="entry name" value="POR"/>
    <property type="match status" value="1"/>
</dbReference>
<dbReference type="InterPro" id="IPR002880">
    <property type="entry name" value="Pyrv_Fd/Flavodoxin_OxRdtase_N"/>
</dbReference>
<dbReference type="PANTHER" id="PTHR48084:SF3">
    <property type="entry name" value="SUBUNIT OF PYRUVATE:FLAVODOXIN OXIDOREDUCTASE"/>
    <property type="match status" value="1"/>
</dbReference>
<feature type="domain" description="4Fe-4S ferredoxin-type" evidence="2">
    <location>
        <begin position="650"/>
        <end position="682"/>
    </location>
</feature>
<dbReference type="Gene3D" id="3.40.920.10">
    <property type="entry name" value="Pyruvate-ferredoxin oxidoreductase, PFOR, domain III"/>
    <property type="match status" value="1"/>
</dbReference>
<dbReference type="CDD" id="cd07034">
    <property type="entry name" value="TPP_PYR_PFOR_IOR-alpha_like"/>
    <property type="match status" value="1"/>
</dbReference>
<dbReference type="InterPro" id="IPR019752">
    <property type="entry name" value="Pyrv/ketoisovalerate_OxRed_cat"/>
</dbReference>
<dbReference type="Pfam" id="PF20169">
    <property type="entry name" value="DUF6537"/>
    <property type="match status" value="1"/>
</dbReference>
<evidence type="ECO:0000256" key="1">
    <source>
        <dbReference type="ARBA" id="ARBA00023002"/>
    </source>
</evidence>
<dbReference type="SUPFAM" id="SSF53323">
    <property type="entry name" value="Pyruvate-ferredoxin oxidoreductase, PFOR, domain III"/>
    <property type="match status" value="1"/>
</dbReference>
<dbReference type="InterPro" id="IPR046667">
    <property type="entry name" value="DUF6537"/>
</dbReference>
<protein>
    <submittedName>
        <fullName evidence="3">Indolepyruvate ferredoxin oxidoreductase</fullName>
    </submittedName>
</protein>
<dbReference type="PANTHER" id="PTHR48084">
    <property type="entry name" value="2-OXOGLUTARATE OXIDOREDUCTASE SUBUNIT KORB-RELATED"/>
    <property type="match status" value="1"/>
</dbReference>
<dbReference type="Gene3D" id="3.40.50.970">
    <property type="match status" value="1"/>
</dbReference>
<keyword evidence="1" id="KW-0560">Oxidoreductase</keyword>
<sequence>MTARPAFGDQPASPPFSPPLADYQLTDNLTATRGRIFLTGTQALIRLALMQRALDRAHGLNTAGFISGYRGSPLGMVDQQAWKAKKLLEAADVRFLPAINEELGGTAVLGTQRVEADPERTVEGVFAMWYGKGPGVDRAGDALKHGNAYGSSPHGGVLVVAGDDHGCVSSSMPHQSDFAMMAWHMPVVNPSNIADMLEFGLYGWALSRYSGAWVGYKAISETVESGSTVDLDALKTDWQAPELADADFAAPPGGLHNRWPDLPSLAIEQRLAAKLDAVRHFARANSIDKWIAPSPHANVGIVTCGKAHLDLMEALRRLDLTVADLEQAGVRIYKVGLSFPLEMSRLDAFVSGLTDVLVIEEKGPVIEQQIKDHLYNRRDSGTDGARPAVIGKHAEDGTLLLSELGELRPSRILPVFAAWLAKHKPMLDRRERVVDLVAPQILSNVADAVKRTPWFCSGCPHNTSTKVPEGSIAQAGIGCHFMASWMERDTTGLIQMGGEGVDWAAHSMFTNTRHVFQNLGDGTYFHSGILAIRQAVAAKTNITYKILYNDAVAMTGGQPVDGSISVPQIARQVEAEGVSRFVVVSDEPEKYDGHHGQFPKGTTFHHRSELDAVQRELRETPGVTVLIYDQTCAAEKRRRRKKGEFPDPDKRLFINEAVCEGCGDCGVQSNCLSVEPVETELGRKRRIDQSSCNKDYSCVNGFCPSFVTIEGGKLKKAAGAAFDPQALAARVSALPLPSTHLDNAPYDILVTGVGGTGVVTVGALISMAAHLEGKSASVLDFMGFAQKGGSVLSFVRFAVTDALLNQVRIDTQQADLLLACDMVVGASADALQTVRHDRTRIVVNTHEIPNASFVQNPDANLHAGALLAKMRHAATNGATPAQDPLSTCDAQALAQRYLGDTIGANILMLGFAWQLGLVPVSLAALTRAIELNNVAVQANLFALSIGRLAAADPAALEALDLRRASVASEAALTARKLTQTLDELIADREARLLAYGGAGYAKRYRALTDAARLADKSADQALARAVAATFYTLLAVKDEYEVARLHADPAFRAALEAQFEGQAGSDFTVKFNLAPPLIAREKHGQPPRKMQFGQWLWRALALLAKGRGVRGTWFDPFGHTLERRMERALADDYEATLRGALIQHAHTTTDSAADLAKFASLHQRVRGYGHVKLANLAAVKRGERELAARLGIDVKTSAAVSDALASFKGAGALRGIPVVVAK</sequence>
<dbReference type="PROSITE" id="PS51379">
    <property type="entry name" value="4FE4S_FER_2"/>
    <property type="match status" value="1"/>
</dbReference>
<evidence type="ECO:0000259" key="2">
    <source>
        <dbReference type="PROSITE" id="PS51379"/>
    </source>
</evidence>
<name>A0AAQ1JTT2_9BURK</name>
<dbReference type="RefSeq" id="WP_074982975.1">
    <property type="nucleotide sequence ID" value="NZ_CADFGN010000002.1"/>
</dbReference>
<organism evidence="3 4">
    <name type="scientific">Paraburkholderia tropica</name>
    <dbReference type="NCBI Taxonomy" id="92647"/>
    <lineage>
        <taxon>Bacteria</taxon>
        <taxon>Pseudomonadati</taxon>
        <taxon>Pseudomonadota</taxon>
        <taxon>Betaproteobacteria</taxon>
        <taxon>Burkholderiales</taxon>
        <taxon>Burkholderiaceae</taxon>
        <taxon>Paraburkholderia</taxon>
    </lineage>
</organism>
<reference evidence="3 4" key="1">
    <citation type="submission" date="2016-10" db="EMBL/GenBank/DDBJ databases">
        <authorList>
            <person name="Varghese N."/>
            <person name="Submissions S."/>
        </authorList>
    </citation>
    <scope>NUCLEOTIDE SEQUENCE [LARGE SCALE GENOMIC DNA]</scope>
    <source>
        <strain evidence="3 4">LMG 22274</strain>
    </source>
</reference>
<dbReference type="AlphaFoldDB" id="A0AAQ1JTT2"/>
<gene>
    <name evidence="3" type="ORF">SAMN05216550_105369</name>
</gene>
<dbReference type="Proteomes" id="UP000183529">
    <property type="component" value="Unassembled WGS sequence"/>
</dbReference>